<dbReference type="RefSeq" id="XP_033525251.1">
    <property type="nucleotide sequence ID" value="XM_033662877.1"/>
</dbReference>
<dbReference type="GO" id="GO:0008061">
    <property type="term" value="F:chitin binding"/>
    <property type="evidence" value="ECO:0007669"/>
    <property type="project" value="UniProtKB-UniRule"/>
</dbReference>
<comment type="caution">
    <text evidence="2">Lacks conserved residue(s) required for the propagation of feature annotation.</text>
</comment>
<feature type="disulfide bond" evidence="2">
    <location>
        <begin position="27"/>
        <end position="41"/>
    </location>
</feature>
<dbReference type="InterPro" id="IPR001002">
    <property type="entry name" value="Chitin-bd_1"/>
</dbReference>
<reference evidence="4" key="1">
    <citation type="journal article" date="2020" name="Stud. Mycol.">
        <title>101 Dothideomycetes genomes: a test case for predicting lifestyles and emergence of pathogens.</title>
        <authorList>
            <person name="Haridas S."/>
            <person name="Albert R."/>
            <person name="Binder M."/>
            <person name="Bloem J."/>
            <person name="Labutti K."/>
            <person name="Salamov A."/>
            <person name="Andreopoulos B."/>
            <person name="Baker S."/>
            <person name="Barry K."/>
            <person name="Bills G."/>
            <person name="Bluhm B."/>
            <person name="Cannon C."/>
            <person name="Castanera R."/>
            <person name="Culley D."/>
            <person name="Daum C."/>
            <person name="Ezra D."/>
            <person name="Gonzalez J."/>
            <person name="Henrissat B."/>
            <person name="Kuo A."/>
            <person name="Liang C."/>
            <person name="Lipzen A."/>
            <person name="Lutzoni F."/>
            <person name="Magnuson J."/>
            <person name="Mondo S."/>
            <person name="Nolan M."/>
            <person name="Ohm R."/>
            <person name="Pangilinan J."/>
            <person name="Park H.-J."/>
            <person name="Ramirez L."/>
            <person name="Alfaro M."/>
            <person name="Sun H."/>
            <person name="Tritt A."/>
            <person name="Yoshinaga Y."/>
            <person name="Zwiers L.-H."/>
            <person name="Turgeon B."/>
            <person name="Goodwin S."/>
            <person name="Spatafora J."/>
            <person name="Crous P."/>
            <person name="Grigoriev I."/>
        </authorList>
    </citation>
    <scope>NUCLEOTIDE SEQUENCE</scope>
    <source>
        <strain evidence="4">CBS 119687</strain>
    </source>
</reference>
<dbReference type="Pfam" id="PF00187">
    <property type="entry name" value="Chitin_bind_1"/>
    <property type="match status" value="1"/>
</dbReference>
<proteinExistence type="predicted"/>
<dbReference type="Gene3D" id="3.30.60.10">
    <property type="entry name" value="Endochitinase-like"/>
    <property type="match status" value="1"/>
</dbReference>
<gene>
    <name evidence="4" type="ORF">P153DRAFT_267200</name>
</gene>
<evidence type="ECO:0000313" key="5">
    <source>
        <dbReference type="Proteomes" id="UP000799771"/>
    </source>
</evidence>
<evidence type="ECO:0000259" key="3">
    <source>
        <dbReference type="PROSITE" id="PS50941"/>
    </source>
</evidence>
<feature type="non-terminal residue" evidence="4">
    <location>
        <position position="1"/>
    </location>
</feature>
<accession>A0A6A6AIY0</accession>
<dbReference type="SUPFAM" id="SSF57016">
    <property type="entry name" value="Plant lectins/antimicrobial peptides"/>
    <property type="match status" value="1"/>
</dbReference>
<dbReference type="Proteomes" id="UP000799771">
    <property type="component" value="Unassembled WGS sequence"/>
</dbReference>
<dbReference type="SMART" id="SM00270">
    <property type="entry name" value="ChtBD1"/>
    <property type="match status" value="1"/>
</dbReference>
<organism evidence="4 5">
    <name type="scientific">Dothidotthia symphoricarpi CBS 119687</name>
    <dbReference type="NCBI Taxonomy" id="1392245"/>
    <lineage>
        <taxon>Eukaryota</taxon>
        <taxon>Fungi</taxon>
        <taxon>Dikarya</taxon>
        <taxon>Ascomycota</taxon>
        <taxon>Pezizomycotina</taxon>
        <taxon>Dothideomycetes</taxon>
        <taxon>Pleosporomycetidae</taxon>
        <taxon>Pleosporales</taxon>
        <taxon>Dothidotthiaceae</taxon>
        <taxon>Dothidotthia</taxon>
    </lineage>
</organism>
<dbReference type="OrthoDB" id="5985073at2759"/>
<dbReference type="PROSITE" id="PS50941">
    <property type="entry name" value="CHIT_BIND_I_2"/>
    <property type="match status" value="1"/>
</dbReference>
<keyword evidence="2" id="KW-1015">Disulfide bond</keyword>
<protein>
    <submittedName>
        <fullName evidence="4">Carbohydrate-binding module family 18 protein</fullName>
    </submittedName>
</protein>
<sequence>AAAISKDARCGHYGGGKTCLSSGFGDCCSRYGYCGSNTDHCSTSKGCQPGYGTC</sequence>
<dbReference type="InterPro" id="IPR036861">
    <property type="entry name" value="Endochitinase-like_sf"/>
</dbReference>
<evidence type="ECO:0000256" key="1">
    <source>
        <dbReference type="ARBA" id="ARBA00022669"/>
    </source>
</evidence>
<keyword evidence="1 2" id="KW-0147">Chitin-binding</keyword>
<dbReference type="GeneID" id="54403309"/>
<keyword evidence="5" id="KW-1185">Reference proteome</keyword>
<feature type="domain" description="Chitin-binding type-1" evidence="3">
    <location>
        <begin position="7"/>
        <end position="54"/>
    </location>
</feature>
<dbReference type="EMBL" id="ML977503">
    <property type="protein sequence ID" value="KAF2130864.1"/>
    <property type="molecule type" value="Genomic_DNA"/>
</dbReference>
<evidence type="ECO:0000256" key="2">
    <source>
        <dbReference type="PROSITE-ProRule" id="PRU00261"/>
    </source>
</evidence>
<feature type="non-terminal residue" evidence="4">
    <location>
        <position position="54"/>
    </location>
</feature>
<name>A0A6A6AIY0_9PLEO</name>
<evidence type="ECO:0000313" key="4">
    <source>
        <dbReference type="EMBL" id="KAF2130864.1"/>
    </source>
</evidence>
<dbReference type="AlphaFoldDB" id="A0A6A6AIY0"/>